<keyword evidence="2" id="KW-1185">Reference proteome</keyword>
<evidence type="ECO:0000313" key="1">
    <source>
        <dbReference type="EMBL" id="WUX36835.1"/>
    </source>
</evidence>
<protein>
    <submittedName>
        <fullName evidence="1">Uncharacterized protein</fullName>
    </submittedName>
</protein>
<accession>A0ABZ1ZDM0</accession>
<reference evidence="1" key="1">
    <citation type="submission" date="2022-10" db="EMBL/GenBank/DDBJ databases">
        <title>The complete genomes of actinobacterial strains from the NBC collection.</title>
        <authorList>
            <person name="Joergensen T.S."/>
            <person name="Alvarez Arevalo M."/>
            <person name="Sterndorff E.B."/>
            <person name="Faurdal D."/>
            <person name="Vuksanovic O."/>
            <person name="Mourched A.-S."/>
            <person name="Charusanti P."/>
            <person name="Shaw S."/>
            <person name="Blin K."/>
            <person name="Weber T."/>
        </authorList>
    </citation>
    <scope>NUCLEOTIDE SEQUENCE</scope>
    <source>
        <strain evidence="1">NBC_01436</strain>
    </source>
</reference>
<organism evidence="1 2">
    <name type="scientific">Streptomyces anulatus</name>
    <name type="common">Streptomyces chrysomallus</name>
    <dbReference type="NCBI Taxonomy" id="1892"/>
    <lineage>
        <taxon>Bacteria</taxon>
        <taxon>Bacillati</taxon>
        <taxon>Actinomycetota</taxon>
        <taxon>Actinomycetes</taxon>
        <taxon>Kitasatosporales</taxon>
        <taxon>Streptomycetaceae</taxon>
        <taxon>Streptomyces</taxon>
    </lineage>
</organism>
<dbReference type="Proteomes" id="UP001431926">
    <property type="component" value="Chromosome"/>
</dbReference>
<gene>
    <name evidence="1" type="ORF">OG367_11590</name>
</gene>
<name>A0ABZ1ZDM0_STRAQ</name>
<sequence>MTTLIFDEYAQAMKNRAIELNGTAVVVELMSGKALTGTLSYALADGPQHSKYYPTVLTVIVSTKAYTVRLDAIAAIGQG</sequence>
<proteinExistence type="predicted"/>
<dbReference type="RefSeq" id="WP_329355734.1">
    <property type="nucleotide sequence ID" value="NZ_CP109490.1"/>
</dbReference>
<dbReference type="EMBL" id="CP109491">
    <property type="protein sequence ID" value="WUX36835.1"/>
    <property type="molecule type" value="Genomic_DNA"/>
</dbReference>
<evidence type="ECO:0000313" key="2">
    <source>
        <dbReference type="Proteomes" id="UP001431926"/>
    </source>
</evidence>